<keyword evidence="2" id="KW-1185">Reference proteome</keyword>
<evidence type="ECO:0000313" key="1">
    <source>
        <dbReference type="EMBL" id="MCL6296472.1"/>
    </source>
</evidence>
<name>A0ABT0QHL3_9FLAO</name>
<dbReference type="RefSeq" id="WP_249973874.1">
    <property type="nucleotide sequence ID" value="NZ_JAMFLZ010000009.1"/>
</dbReference>
<gene>
    <name evidence="1" type="ORF">M3P09_15775</name>
</gene>
<evidence type="ECO:0000313" key="2">
    <source>
        <dbReference type="Proteomes" id="UP001165381"/>
    </source>
</evidence>
<comment type="caution">
    <text evidence="1">The sequence shown here is derived from an EMBL/GenBank/DDBJ whole genome shotgun (WGS) entry which is preliminary data.</text>
</comment>
<dbReference type="Proteomes" id="UP001165381">
    <property type="component" value="Unassembled WGS sequence"/>
</dbReference>
<sequence>MKQTFLKAILLLFITIVFTNCDKEEITTEQQGNIETVSITEVQNLFSIDEFSKNSKQKNEPYAIPNLDFISHEEITDSEELLTIIPAYTNYQNVYSRILLLKIEDSIESVIFSMVRDENSSTEQFSGKLYITDLDGNYINAFKVVDDILVSRFLKPTSIESKSSKSLTTSKGDEDEEDCWGIACGMEGEEVVINATKPKNINYIPLEILYLGGGGGSINNTWSPISGGGSTGSTGCSEGYIKDGNGNCVATVVVVAPDNPITDMKKFLNCFDSTQNAELTIYADQPVNNSSLPISSSGDPGHAFVSITQNGNTVSFGFYPDQKAKSFGAADGAIGNNQNHEYDASITINISGSILSEILNFANTIPTSYNINLYNCTDYVIDISNFTSLNLPNCFAIYPGIGNGGSSPSVLGQYIRGLPESDNYSINTTIANGPAQSGNCNN</sequence>
<protein>
    <recommendedName>
        <fullName evidence="3">Lipoprotein</fullName>
    </recommendedName>
</protein>
<dbReference type="EMBL" id="JAMFLZ010000009">
    <property type="protein sequence ID" value="MCL6296472.1"/>
    <property type="molecule type" value="Genomic_DNA"/>
</dbReference>
<reference evidence="1" key="1">
    <citation type="submission" date="2022-05" db="EMBL/GenBank/DDBJ databases">
        <authorList>
            <person name="Park J.-S."/>
        </authorList>
    </citation>
    <scope>NUCLEOTIDE SEQUENCE</scope>
    <source>
        <strain evidence="1">2012CJ34-3</strain>
    </source>
</reference>
<organism evidence="1 2">
    <name type="scientific">Jejuia spongiicola</name>
    <dbReference type="NCBI Taxonomy" id="2942207"/>
    <lineage>
        <taxon>Bacteria</taxon>
        <taxon>Pseudomonadati</taxon>
        <taxon>Bacteroidota</taxon>
        <taxon>Flavobacteriia</taxon>
        <taxon>Flavobacteriales</taxon>
        <taxon>Flavobacteriaceae</taxon>
        <taxon>Jejuia</taxon>
    </lineage>
</organism>
<evidence type="ECO:0008006" key="3">
    <source>
        <dbReference type="Google" id="ProtNLM"/>
    </source>
</evidence>
<accession>A0ABT0QHL3</accession>
<proteinExistence type="predicted"/>